<dbReference type="SUPFAM" id="SSF53756">
    <property type="entry name" value="UDP-Glycosyltransferase/glycogen phosphorylase"/>
    <property type="match status" value="1"/>
</dbReference>
<dbReference type="PANTHER" id="PTHR46401:SF2">
    <property type="entry name" value="GLYCOSYLTRANSFERASE WBBK-RELATED"/>
    <property type="match status" value="1"/>
</dbReference>
<dbReference type="GO" id="GO:0016757">
    <property type="term" value="F:glycosyltransferase activity"/>
    <property type="evidence" value="ECO:0007669"/>
    <property type="project" value="InterPro"/>
</dbReference>
<keyword evidence="1" id="KW-0808">Transferase</keyword>
<dbReference type="InterPro" id="IPR001296">
    <property type="entry name" value="Glyco_trans_1"/>
</dbReference>
<protein>
    <recommendedName>
        <fullName evidence="2">Glycosyl transferase family 1 domain-containing protein</fullName>
    </recommendedName>
</protein>
<accession>A0A0F9E5B1</accession>
<feature type="non-terminal residue" evidence="3">
    <location>
        <position position="1"/>
    </location>
</feature>
<evidence type="ECO:0000313" key="3">
    <source>
        <dbReference type="EMBL" id="KKL69193.1"/>
    </source>
</evidence>
<name>A0A0F9E5B1_9ZZZZ</name>
<evidence type="ECO:0000259" key="2">
    <source>
        <dbReference type="Pfam" id="PF00534"/>
    </source>
</evidence>
<dbReference type="GO" id="GO:0009103">
    <property type="term" value="P:lipopolysaccharide biosynthetic process"/>
    <property type="evidence" value="ECO:0007669"/>
    <property type="project" value="TreeGrafter"/>
</dbReference>
<gene>
    <name evidence="3" type="ORF">LCGC14_2117410</name>
</gene>
<proteinExistence type="predicted"/>
<comment type="caution">
    <text evidence="3">The sequence shown here is derived from an EMBL/GenBank/DDBJ whole genome shotgun (WGS) entry which is preliminary data.</text>
</comment>
<evidence type="ECO:0000256" key="1">
    <source>
        <dbReference type="ARBA" id="ARBA00022679"/>
    </source>
</evidence>
<dbReference type="Pfam" id="PF00534">
    <property type="entry name" value="Glycos_transf_1"/>
    <property type="match status" value="1"/>
</dbReference>
<dbReference type="Gene3D" id="3.40.50.2000">
    <property type="entry name" value="Glycogen Phosphorylase B"/>
    <property type="match status" value="1"/>
</dbReference>
<reference evidence="3" key="1">
    <citation type="journal article" date="2015" name="Nature">
        <title>Complex archaea that bridge the gap between prokaryotes and eukaryotes.</title>
        <authorList>
            <person name="Spang A."/>
            <person name="Saw J.H."/>
            <person name="Jorgensen S.L."/>
            <person name="Zaremba-Niedzwiedzka K."/>
            <person name="Martijn J."/>
            <person name="Lind A.E."/>
            <person name="van Eijk R."/>
            <person name="Schleper C."/>
            <person name="Guy L."/>
            <person name="Ettema T.J."/>
        </authorList>
    </citation>
    <scope>NUCLEOTIDE SEQUENCE</scope>
</reference>
<feature type="domain" description="Glycosyl transferase family 1" evidence="2">
    <location>
        <begin position="376"/>
        <end position="451"/>
    </location>
</feature>
<dbReference type="EMBL" id="LAZR01026293">
    <property type="protein sequence ID" value="KKL69193.1"/>
    <property type="molecule type" value="Genomic_DNA"/>
</dbReference>
<dbReference type="SUPFAM" id="SSF53448">
    <property type="entry name" value="Nucleotide-diphospho-sugar transferases"/>
    <property type="match status" value="1"/>
</dbReference>
<dbReference type="Gene3D" id="3.90.550.10">
    <property type="entry name" value="Spore Coat Polysaccharide Biosynthesis Protein SpsA, Chain A"/>
    <property type="match status" value="1"/>
</dbReference>
<sequence>HEYPEVMPTGFCFMMERNLIDQIGTFDEGYVSYGEETDFWMRTITRITNGEISNWKAVLADDTYLFHERGSSFSVMPDEEHMGYRKAGASRFHSIWPTFKQWNETFDMTKTLQKLRSPIAHTLIKKENPPYSVCFVVYSTEQGCGGMKVIADIVNHLNEIGVEAKVAHIKRNPALKSIPLSSLRSGSIIFEGVDDFLHNFKERVFESGVVVAATGELMPAVAALTAQDPRLTSLHFSQSDDVSISPTKEQSKRIADANKLAEYTITNSKWTAEKMAKSVKVSGHISVGYDDLLFYPRNRADGDERPTVLISLGNTVYPFKGNDRGIDMCKALRKLCKENKKEIRILACGVDAVPSASFIVGLGLLTQTRFATLLGSEVDIYCDPTKNHSYGLPSLEAMASGVVPVCWNNKGINEYATNELDAIVLPNKTDASVLAERLYNLLFNEPKRYEGLRQEGLKTAAHFKRMKGVRQFVNLMEQTMNLRTEPKTIAIVTPHLRKYGGPTTILSTANMLKKSGHDVALYTIYTDISPDIQKQCEIPLRVDWKDIPACDVLIVNSDNPHTKFFSELAHIKKKVLLKLSHNKRFQSLEAMH</sequence>
<dbReference type="AlphaFoldDB" id="A0A0F9E5B1"/>
<dbReference type="InterPro" id="IPR029044">
    <property type="entry name" value="Nucleotide-diphossugar_trans"/>
</dbReference>
<dbReference type="PANTHER" id="PTHR46401">
    <property type="entry name" value="GLYCOSYLTRANSFERASE WBBK-RELATED"/>
    <property type="match status" value="1"/>
</dbReference>
<dbReference type="Gene3D" id="3.40.50.11090">
    <property type="match status" value="1"/>
</dbReference>
<organism evidence="3">
    <name type="scientific">marine sediment metagenome</name>
    <dbReference type="NCBI Taxonomy" id="412755"/>
    <lineage>
        <taxon>unclassified sequences</taxon>
        <taxon>metagenomes</taxon>
        <taxon>ecological metagenomes</taxon>
    </lineage>
</organism>